<comment type="caution">
    <text evidence="4">The sequence shown here is derived from an EMBL/GenBank/DDBJ whole genome shotgun (WGS) entry which is preliminary data.</text>
</comment>
<dbReference type="EMBL" id="JACIFF010000001">
    <property type="protein sequence ID" value="MBB4077980.1"/>
    <property type="molecule type" value="Genomic_DNA"/>
</dbReference>
<evidence type="ECO:0000313" key="5">
    <source>
        <dbReference type="Proteomes" id="UP000576209"/>
    </source>
</evidence>
<feature type="signal peptide" evidence="2">
    <location>
        <begin position="1"/>
        <end position="21"/>
    </location>
</feature>
<organism evidence="4 5">
    <name type="scientific">Neolewinella aquimaris</name>
    <dbReference type="NCBI Taxonomy" id="1835722"/>
    <lineage>
        <taxon>Bacteria</taxon>
        <taxon>Pseudomonadati</taxon>
        <taxon>Bacteroidota</taxon>
        <taxon>Saprospiria</taxon>
        <taxon>Saprospirales</taxon>
        <taxon>Lewinellaceae</taxon>
        <taxon>Neolewinella</taxon>
    </lineage>
</organism>
<dbReference type="GO" id="GO:0004553">
    <property type="term" value="F:hydrolase activity, hydrolyzing O-glycosyl compounds"/>
    <property type="evidence" value="ECO:0007669"/>
    <property type="project" value="UniProtKB-ARBA"/>
</dbReference>
<gene>
    <name evidence="4" type="ORF">GGR28_000581</name>
</gene>
<keyword evidence="5" id="KW-1185">Reference proteome</keyword>
<feature type="region of interest" description="Disordered" evidence="1">
    <location>
        <begin position="81"/>
        <end position="104"/>
    </location>
</feature>
<name>A0A840DYJ0_9BACT</name>
<dbReference type="RefSeq" id="WP_183494215.1">
    <property type="nucleotide sequence ID" value="NZ_JACIFF010000001.1"/>
</dbReference>
<evidence type="ECO:0000313" key="4">
    <source>
        <dbReference type="EMBL" id="MBB4077980.1"/>
    </source>
</evidence>
<proteinExistence type="predicted"/>
<evidence type="ECO:0000256" key="1">
    <source>
        <dbReference type="SAM" id="MobiDB-lite"/>
    </source>
</evidence>
<protein>
    <recommendedName>
        <fullName evidence="3">Alginate lyase 2 domain-containing protein</fullName>
    </recommendedName>
</protein>
<evidence type="ECO:0000256" key="2">
    <source>
        <dbReference type="SAM" id="SignalP"/>
    </source>
</evidence>
<feature type="domain" description="Alginate lyase 2" evidence="3">
    <location>
        <begin position="46"/>
        <end position="336"/>
    </location>
</feature>
<accession>A0A840DYJ0</accession>
<reference evidence="4 5" key="1">
    <citation type="submission" date="2020-08" db="EMBL/GenBank/DDBJ databases">
        <title>Genomic Encyclopedia of Type Strains, Phase IV (KMG-IV): sequencing the most valuable type-strain genomes for metagenomic binning, comparative biology and taxonomic classification.</title>
        <authorList>
            <person name="Goeker M."/>
        </authorList>
    </citation>
    <scope>NUCLEOTIDE SEQUENCE [LARGE SCALE GENOMIC DNA]</scope>
    <source>
        <strain evidence="4 5">DSM 105137</strain>
    </source>
</reference>
<dbReference type="Pfam" id="PF08787">
    <property type="entry name" value="Alginate_lyase2"/>
    <property type="match status" value="1"/>
</dbReference>
<dbReference type="Proteomes" id="UP000576209">
    <property type="component" value="Unassembled WGS sequence"/>
</dbReference>
<dbReference type="SUPFAM" id="SSF49899">
    <property type="entry name" value="Concanavalin A-like lectins/glucanases"/>
    <property type="match status" value="1"/>
</dbReference>
<evidence type="ECO:0000259" key="3">
    <source>
        <dbReference type="Pfam" id="PF08787"/>
    </source>
</evidence>
<feature type="compositionally biased region" description="Polar residues" evidence="1">
    <location>
        <begin position="87"/>
        <end position="102"/>
    </location>
</feature>
<dbReference type="AlphaFoldDB" id="A0A840DYJ0"/>
<feature type="chain" id="PRO_5032410994" description="Alginate lyase 2 domain-containing protein" evidence="2">
    <location>
        <begin position="22"/>
        <end position="352"/>
    </location>
</feature>
<dbReference type="Gene3D" id="2.60.120.200">
    <property type="match status" value="1"/>
</dbReference>
<dbReference type="InterPro" id="IPR013320">
    <property type="entry name" value="ConA-like_dom_sf"/>
</dbReference>
<dbReference type="GO" id="GO:0005975">
    <property type="term" value="P:carbohydrate metabolic process"/>
    <property type="evidence" value="ECO:0007669"/>
    <property type="project" value="UniProtKB-ARBA"/>
</dbReference>
<dbReference type="InterPro" id="IPR014895">
    <property type="entry name" value="Alginate_lyase_2"/>
</dbReference>
<keyword evidence="2" id="KW-0732">Signal</keyword>
<sequence length="352" mass="38830">MNVTFPSICCALLLIAGCADGNNQPKESEAAAEVYASDVLSFSDRWNLILGDGSNVGHPNDFEHPDFFYVAESDWVVFKSPNAGDTHGTSNNTRTELAQTKKWSPDTPAKLSAQLKVMNVSATGDARVAASYSVVVGQIHSADGHENEPLKIFYKKFPGHTKGSVFWHYEINTAGPDNAGRWDYSTAVWGHDFSVVGSEENTYPEEPADGIALGETFGYEIEVKDGLMRVKFMSEGHETKEFTKSLVDSEYTSAADIPEQTQQLFVPIGQDGLEREEAYADEYLFFKLGCYNQTNGKSPEVNRNWCSGAETFGGDLQKQYESGNYAEVWFKEANITVSDAAVSNEGYFIKND</sequence>